<dbReference type="InterPro" id="IPR050627">
    <property type="entry name" value="Nitroreductase/BluB"/>
</dbReference>
<sequence length="318" mass="34188">MTTRPDAETLRTALASAVRAPSVHNSRPWRWQVGADQLDLLAVPDLRLHHVDPGGRDFMLSCGATLHHAVVALAALGWQARVHRFPEPSDPDHLAKLTFSPRPPTEPDLALAAAIPRRRTDRRRYVSREVSPADIAVMGARAARGGVSLRRVESLTGLHTAVDRAVREHLHDDAYLHELTRWSFRHGSVAGVPEANVAPADIAAAAPTRLFADTPMAAPSPSADDPDNAAILALGTRDDDALARLRAGEATSVVLLTAASIGLAGCPVTEPLEVPETRATLREEIFESQAHPQMLLRIGWAPEEADTLPATPRGPLSV</sequence>
<dbReference type="Gene3D" id="3.40.109.10">
    <property type="entry name" value="NADH Oxidase"/>
    <property type="match status" value="1"/>
</dbReference>
<proteinExistence type="predicted"/>
<keyword evidence="3" id="KW-1185">Reference proteome</keyword>
<dbReference type="KEGG" id="mdr:MDOR_28960"/>
<gene>
    <name evidence="2" type="ORF">AWC01_13300</name>
    <name evidence="1" type="ORF">MDOR_28960</name>
</gene>
<name>A0A1X1T3Y4_9MYCO</name>
<evidence type="ECO:0000313" key="1">
    <source>
        <dbReference type="EMBL" id="BBZ08727.1"/>
    </source>
</evidence>
<dbReference type="NCBIfam" id="NF047509">
    <property type="entry name" value="Rv3131_FMN_oxido"/>
    <property type="match status" value="1"/>
</dbReference>
<dbReference type="SUPFAM" id="SSF55469">
    <property type="entry name" value="FMN-dependent nitroreductase-like"/>
    <property type="match status" value="2"/>
</dbReference>
<dbReference type="Proteomes" id="UP000193564">
    <property type="component" value="Unassembled WGS sequence"/>
</dbReference>
<dbReference type="InterPro" id="IPR000415">
    <property type="entry name" value="Nitroreductase-like"/>
</dbReference>
<reference evidence="1" key="3">
    <citation type="submission" date="2020-02" db="EMBL/GenBank/DDBJ databases">
        <authorList>
            <person name="Matsumoto Y."/>
            <person name="Motooka D."/>
            <person name="Nakamura S."/>
        </authorList>
    </citation>
    <scope>NUCLEOTIDE SEQUENCE</scope>
    <source>
        <strain evidence="1">JCM 12405</strain>
    </source>
</reference>
<reference evidence="1 4" key="2">
    <citation type="journal article" date="2019" name="Emerg. Microbes Infect.">
        <title>Comprehensive subspecies identification of 175 nontuberculous mycobacteria species based on 7547 genomic profiles.</title>
        <authorList>
            <person name="Matsumoto Y."/>
            <person name="Kinjo T."/>
            <person name="Motooka D."/>
            <person name="Nabeya D."/>
            <person name="Jung N."/>
            <person name="Uechi K."/>
            <person name="Horii T."/>
            <person name="Iida T."/>
            <person name="Fujita J."/>
            <person name="Nakamura S."/>
        </authorList>
    </citation>
    <scope>NUCLEOTIDE SEQUENCE [LARGE SCALE GENOMIC DNA]</scope>
    <source>
        <strain evidence="1 4">JCM 12405</strain>
    </source>
</reference>
<reference evidence="2 3" key="1">
    <citation type="submission" date="2016-01" db="EMBL/GenBank/DDBJ databases">
        <title>The new phylogeny of the genus Mycobacterium.</title>
        <authorList>
            <person name="Tarcisio F."/>
            <person name="Conor M."/>
            <person name="Antonella G."/>
            <person name="Elisabetta G."/>
            <person name="Giulia F.S."/>
            <person name="Sara T."/>
            <person name="Anna F."/>
            <person name="Clotilde B."/>
            <person name="Roberto B."/>
            <person name="Veronica D.S."/>
            <person name="Fabio R."/>
            <person name="Monica P."/>
            <person name="Olivier J."/>
            <person name="Enrico T."/>
            <person name="Nicola S."/>
        </authorList>
    </citation>
    <scope>NUCLEOTIDE SEQUENCE [LARGE SCALE GENOMIC DNA]</scope>
    <source>
        <strain evidence="2 3">DSM 44339</strain>
    </source>
</reference>
<dbReference type="OrthoDB" id="8156917at2"/>
<dbReference type="Proteomes" id="UP000467201">
    <property type="component" value="Chromosome"/>
</dbReference>
<dbReference type="PANTHER" id="PTHR23026">
    <property type="entry name" value="NADPH NITROREDUCTASE"/>
    <property type="match status" value="1"/>
</dbReference>
<dbReference type="AlphaFoldDB" id="A0A1X1T3Y4"/>
<dbReference type="EMBL" id="AP022605">
    <property type="protein sequence ID" value="BBZ08727.1"/>
    <property type="molecule type" value="Genomic_DNA"/>
</dbReference>
<dbReference type="EMBL" id="LQOS01000036">
    <property type="protein sequence ID" value="ORV39235.1"/>
    <property type="molecule type" value="Genomic_DNA"/>
</dbReference>
<evidence type="ECO:0000313" key="4">
    <source>
        <dbReference type="Proteomes" id="UP000467201"/>
    </source>
</evidence>
<dbReference type="GO" id="GO:0016491">
    <property type="term" value="F:oxidoreductase activity"/>
    <property type="evidence" value="ECO:0007669"/>
    <property type="project" value="InterPro"/>
</dbReference>
<dbReference type="STRING" id="126673.AWC01_13300"/>
<evidence type="ECO:0000313" key="2">
    <source>
        <dbReference type="EMBL" id="ORV39235.1"/>
    </source>
</evidence>
<dbReference type="PANTHER" id="PTHR23026:SF123">
    <property type="entry name" value="NAD(P)H NITROREDUCTASE RV3131-RELATED"/>
    <property type="match status" value="1"/>
</dbReference>
<organism evidence="2 3">
    <name type="scientific">Mycolicibacterium doricum</name>
    <dbReference type="NCBI Taxonomy" id="126673"/>
    <lineage>
        <taxon>Bacteria</taxon>
        <taxon>Bacillati</taxon>
        <taxon>Actinomycetota</taxon>
        <taxon>Actinomycetes</taxon>
        <taxon>Mycobacteriales</taxon>
        <taxon>Mycobacteriaceae</taxon>
        <taxon>Mycolicibacterium</taxon>
    </lineage>
</organism>
<accession>A0A1X1T3Y4</accession>
<dbReference type="RefSeq" id="WP_085191732.1">
    <property type="nucleotide sequence ID" value="NZ_AP022605.1"/>
</dbReference>
<evidence type="ECO:0000313" key="3">
    <source>
        <dbReference type="Proteomes" id="UP000193564"/>
    </source>
</evidence>
<protein>
    <submittedName>
        <fullName evidence="1 2">NAD(P)H nitroreductase</fullName>
    </submittedName>
</protein>